<protein>
    <submittedName>
        <fullName evidence="8">Dihydroorotate dehydrogenase-like protein</fullName>
    </submittedName>
</protein>
<dbReference type="SUPFAM" id="SSF51395">
    <property type="entry name" value="FMN-linked oxidoreductases"/>
    <property type="match status" value="1"/>
</dbReference>
<evidence type="ECO:0000256" key="3">
    <source>
        <dbReference type="ARBA" id="ARBA00022630"/>
    </source>
</evidence>
<keyword evidence="5" id="KW-0665">Pyrimidine biosynthesis</keyword>
<dbReference type="AlphaFoldDB" id="A0A3Q9IRZ6"/>
<dbReference type="InterPro" id="IPR013785">
    <property type="entry name" value="Aldolase_TIM"/>
</dbReference>
<dbReference type="Proteomes" id="UP000270673">
    <property type="component" value="Chromosome"/>
</dbReference>
<feature type="domain" description="Dihydroorotate dehydrogenase catalytic" evidence="7">
    <location>
        <begin position="4"/>
        <end position="289"/>
    </location>
</feature>
<accession>A0A3Q9IRZ6</accession>
<dbReference type="GO" id="GO:0004152">
    <property type="term" value="F:dihydroorotate dehydrogenase activity"/>
    <property type="evidence" value="ECO:0007669"/>
    <property type="project" value="InterPro"/>
</dbReference>
<dbReference type="GO" id="GO:0005737">
    <property type="term" value="C:cytoplasm"/>
    <property type="evidence" value="ECO:0007669"/>
    <property type="project" value="InterPro"/>
</dbReference>
<keyword evidence="6" id="KW-0560">Oxidoreductase</keyword>
<evidence type="ECO:0000256" key="2">
    <source>
        <dbReference type="ARBA" id="ARBA00004725"/>
    </source>
</evidence>
<evidence type="ECO:0000259" key="7">
    <source>
        <dbReference type="Pfam" id="PF01180"/>
    </source>
</evidence>
<dbReference type="KEGG" id="buy:D8S85_03235"/>
<dbReference type="RefSeq" id="WP_106624841.1">
    <property type="nucleotide sequence ID" value="NZ_CP032819.1"/>
</dbReference>
<keyword evidence="4" id="KW-0288">FMN</keyword>
<name>A0A3Q9IRZ6_9BACT</name>
<dbReference type="Pfam" id="PF01180">
    <property type="entry name" value="DHO_dh"/>
    <property type="match status" value="1"/>
</dbReference>
<dbReference type="InterPro" id="IPR050074">
    <property type="entry name" value="DHO_dehydrogenase"/>
</dbReference>
<comment type="pathway">
    <text evidence="2">Pyrimidine metabolism; UMP biosynthesis via de novo pathway.</text>
</comment>
<evidence type="ECO:0000313" key="8">
    <source>
        <dbReference type="EMBL" id="AZS28661.1"/>
    </source>
</evidence>
<dbReference type="InterPro" id="IPR012135">
    <property type="entry name" value="Dihydroorotate_DH_1_2"/>
</dbReference>
<comment type="cofactor">
    <cofactor evidence="1">
        <name>FMN</name>
        <dbReference type="ChEBI" id="CHEBI:58210"/>
    </cofactor>
</comment>
<sequence length="331" mass="36828">MADLKTTYMGLELRSPIIAGSCGLTSNVEKMVEMEKAGAGAVVLKSIFEEQINEETSGVFKAGYGISDAYPEAEDYIKAYIRSNTIQKYVELVRDVKSRLTIPVIASVNCFGGGEWVSFARQLEEAGADALELNVFILPVNEFKESAEVENVYFEIVKSIKSQVKIPVAVKISHYFTNLTAFVDKIKAYGADATTLFNRFYEPDININTLEMGAASVFSTAAELRTTLRWTGILAGKDKRLEISASTGVHGGEAVVKLLLAGATTVQVCSVLYEKGIHVIEDMNNFIKRWMDSKAFKTIEDYRGMLSYSSIENPDLYERAQFMKYFSNNQY</sequence>
<keyword evidence="3" id="KW-0285">Flavoprotein</keyword>
<evidence type="ECO:0000256" key="5">
    <source>
        <dbReference type="ARBA" id="ARBA00022975"/>
    </source>
</evidence>
<dbReference type="PANTHER" id="PTHR48109">
    <property type="entry name" value="DIHYDROOROTATE DEHYDROGENASE (QUINONE), MITOCHONDRIAL-RELATED"/>
    <property type="match status" value="1"/>
</dbReference>
<dbReference type="PIRSF" id="PIRSF000164">
    <property type="entry name" value="DHO_oxidase"/>
    <property type="match status" value="1"/>
</dbReference>
<dbReference type="InterPro" id="IPR005720">
    <property type="entry name" value="Dihydroorotate_DH_cat"/>
</dbReference>
<dbReference type="Gene3D" id="3.20.20.70">
    <property type="entry name" value="Aldolase class I"/>
    <property type="match status" value="1"/>
</dbReference>
<dbReference type="NCBIfam" id="NF005741">
    <property type="entry name" value="PRK07565.1"/>
    <property type="match status" value="1"/>
</dbReference>
<evidence type="ECO:0000256" key="6">
    <source>
        <dbReference type="ARBA" id="ARBA00023002"/>
    </source>
</evidence>
<dbReference type="OrthoDB" id="9794954at2"/>
<dbReference type="UniPathway" id="UPA00070"/>
<evidence type="ECO:0000256" key="4">
    <source>
        <dbReference type="ARBA" id="ARBA00022643"/>
    </source>
</evidence>
<dbReference type="GO" id="GO:0006207">
    <property type="term" value="P:'de novo' pyrimidine nucleobase biosynthetic process"/>
    <property type="evidence" value="ECO:0007669"/>
    <property type="project" value="TreeGrafter"/>
</dbReference>
<dbReference type="EMBL" id="CP032819">
    <property type="protein sequence ID" value="AZS28661.1"/>
    <property type="molecule type" value="Genomic_DNA"/>
</dbReference>
<organism evidence="8 9">
    <name type="scientific">Butyricimonas faecalis</name>
    <dbReference type="NCBI Taxonomy" id="2093856"/>
    <lineage>
        <taxon>Bacteria</taxon>
        <taxon>Pseudomonadati</taxon>
        <taxon>Bacteroidota</taxon>
        <taxon>Bacteroidia</taxon>
        <taxon>Bacteroidales</taxon>
        <taxon>Odoribacteraceae</taxon>
        <taxon>Butyricimonas</taxon>
    </lineage>
</organism>
<proteinExistence type="predicted"/>
<keyword evidence="9" id="KW-1185">Reference proteome</keyword>
<gene>
    <name evidence="8" type="ORF">D8S85_03235</name>
</gene>
<reference evidence="8 9" key="1">
    <citation type="submission" date="2018-10" db="EMBL/GenBank/DDBJ databases">
        <title>Butyricimonas faecalis sp. nov., isolated from human faeces and emended description of the genus Butyricimonas.</title>
        <authorList>
            <person name="Le Roy T."/>
            <person name="Van der Smissen P."/>
            <person name="Paquot A."/>
            <person name="Delzenne N."/>
            <person name="Muccioli G."/>
            <person name="Collet J.-F."/>
            <person name="Cani P.D."/>
        </authorList>
    </citation>
    <scope>NUCLEOTIDE SEQUENCE [LARGE SCALE GENOMIC DNA]</scope>
    <source>
        <strain evidence="8 9">H184</strain>
    </source>
</reference>
<evidence type="ECO:0000313" key="9">
    <source>
        <dbReference type="Proteomes" id="UP000270673"/>
    </source>
</evidence>
<dbReference type="GO" id="GO:0044205">
    <property type="term" value="P:'de novo' UMP biosynthetic process"/>
    <property type="evidence" value="ECO:0007669"/>
    <property type="project" value="UniProtKB-UniPathway"/>
</dbReference>
<evidence type="ECO:0000256" key="1">
    <source>
        <dbReference type="ARBA" id="ARBA00001917"/>
    </source>
</evidence>
<dbReference type="PANTHER" id="PTHR48109:SF3">
    <property type="entry name" value="SLL0744 PROTEIN"/>
    <property type="match status" value="1"/>
</dbReference>